<evidence type="ECO:0000313" key="2">
    <source>
        <dbReference type="EMBL" id="OGC91957.1"/>
    </source>
</evidence>
<accession>A0A1F4YD90</accession>
<dbReference type="AlphaFoldDB" id="A0A1F4YD90"/>
<dbReference type="SUPFAM" id="SSF53756">
    <property type="entry name" value="UDP-Glycosyltransferase/glycogen phosphorylase"/>
    <property type="match status" value="1"/>
</dbReference>
<dbReference type="Pfam" id="PF13439">
    <property type="entry name" value="Glyco_transf_4"/>
    <property type="match status" value="1"/>
</dbReference>
<comment type="caution">
    <text evidence="2">The sequence shown here is derived from an EMBL/GenBank/DDBJ whole genome shotgun (WGS) entry which is preliminary data.</text>
</comment>
<name>A0A1F4YD90_9BACT</name>
<dbReference type="Proteomes" id="UP000178176">
    <property type="component" value="Unassembled WGS sequence"/>
</dbReference>
<dbReference type="CDD" id="cd03801">
    <property type="entry name" value="GT4_PimA-like"/>
    <property type="match status" value="1"/>
</dbReference>
<dbReference type="Gene3D" id="3.40.50.2000">
    <property type="entry name" value="Glycogen Phosphorylase B"/>
    <property type="match status" value="2"/>
</dbReference>
<evidence type="ECO:0000259" key="1">
    <source>
        <dbReference type="Pfam" id="PF13439"/>
    </source>
</evidence>
<gene>
    <name evidence="2" type="ORF">A2876_03375</name>
</gene>
<dbReference type="PANTHER" id="PTHR12526">
    <property type="entry name" value="GLYCOSYLTRANSFERASE"/>
    <property type="match status" value="1"/>
</dbReference>
<evidence type="ECO:0000313" key="3">
    <source>
        <dbReference type="Proteomes" id="UP000178176"/>
    </source>
</evidence>
<dbReference type="PANTHER" id="PTHR12526:SF630">
    <property type="entry name" value="GLYCOSYLTRANSFERASE"/>
    <property type="match status" value="1"/>
</dbReference>
<protein>
    <recommendedName>
        <fullName evidence="1">Glycosyltransferase subfamily 4-like N-terminal domain-containing protein</fullName>
    </recommendedName>
</protein>
<feature type="domain" description="Glycosyltransferase subfamily 4-like N-terminal" evidence="1">
    <location>
        <begin position="17"/>
        <end position="203"/>
    </location>
</feature>
<proteinExistence type="predicted"/>
<dbReference type="EMBL" id="MEXH01000026">
    <property type="protein sequence ID" value="OGC91957.1"/>
    <property type="molecule type" value="Genomic_DNA"/>
</dbReference>
<organism evidence="2 3">
    <name type="scientific">Candidatus Amesbacteria bacterium RIFCSPHIGHO2_01_FULL_48_32b</name>
    <dbReference type="NCBI Taxonomy" id="1797253"/>
    <lineage>
        <taxon>Bacteria</taxon>
        <taxon>Candidatus Amesiibacteriota</taxon>
    </lineage>
</organism>
<dbReference type="InterPro" id="IPR028098">
    <property type="entry name" value="Glyco_trans_4-like_N"/>
</dbReference>
<dbReference type="Pfam" id="PF13692">
    <property type="entry name" value="Glyco_trans_1_4"/>
    <property type="match status" value="1"/>
</dbReference>
<reference evidence="2 3" key="1">
    <citation type="journal article" date="2016" name="Nat. Commun.">
        <title>Thousands of microbial genomes shed light on interconnected biogeochemical processes in an aquifer system.</title>
        <authorList>
            <person name="Anantharaman K."/>
            <person name="Brown C.T."/>
            <person name="Hug L.A."/>
            <person name="Sharon I."/>
            <person name="Castelle C.J."/>
            <person name="Probst A.J."/>
            <person name="Thomas B.C."/>
            <person name="Singh A."/>
            <person name="Wilkins M.J."/>
            <person name="Karaoz U."/>
            <person name="Brodie E.L."/>
            <person name="Williams K.H."/>
            <person name="Hubbard S.S."/>
            <person name="Banfield J.F."/>
        </authorList>
    </citation>
    <scope>NUCLEOTIDE SEQUENCE [LARGE SCALE GENOMIC DNA]</scope>
</reference>
<sequence length="400" mass="45751">MKILMLLPYLPYPPSEGGQVRSYKLIKLLSHHHDITLVCFSRQHNTPDQIDHMKQFCKKVIVIERGKTWTFSNILRTGFSPYPFLVSIYYSPNIRNILSNELKENYDLIHAEMSYTLPYLPHHNLPIILVEQTIMSRIFAHQAKTDKRWWFKPFMWIDIAKMRYWEKYYWRKVQKVVAVSQEDAAQIENMVPGIKADVVPNGVGEDVSNLPKKIHYNHSLLYMGNYKWIQNWDAAELLAKKVFPIIKRAIPDSKLVIAGQFPTHEVKSLANSNLDIQVLELKDNDFAGVVNAYLKAGLFVAPMYAPGGTRLKILAAMAAMVPVVTTSIGAEGYGAVNGKSIIIGGDPEDVAAKSISVLKNRKIYTYLAEEARKLVDTKFTWEPIAKKLESIYEDLVHHYS</sequence>